<feature type="compositionally biased region" description="Polar residues" evidence="1">
    <location>
        <begin position="114"/>
        <end position="124"/>
    </location>
</feature>
<evidence type="ECO:0000256" key="1">
    <source>
        <dbReference type="SAM" id="MobiDB-lite"/>
    </source>
</evidence>
<dbReference type="EMBL" id="AEYP01042193">
    <property type="status" value="NOT_ANNOTATED_CDS"/>
    <property type="molecule type" value="Genomic_DNA"/>
</dbReference>
<accession>M3YWK7</accession>
<dbReference type="HOGENOM" id="CLU_1721769_0_0_1"/>
<reference evidence="2" key="1">
    <citation type="submission" date="2024-06" db="UniProtKB">
        <authorList>
            <consortium name="Ensembl"/>
        </authorList>
    </citation>
    <scope>IDENTIFICATION</scope>
</reference>
<evidence type="ECO:0000313" key="2">
    <source>
        <dbReference type="Ensembl" id="ENSMPUP00000015717.1"/>
    </source>
</evidence>
<dbReference type="InParanoid" id="M3YWK7"/>
<dbReference type="AlphaFoldDB" id="M3YWK7"/>
<feature type="compositionally biased region" description="Basic residues" evidence="1">
    <location>
        <begin position="32"/>
        <end position="47"/>
    </location>
</feature>
<organism evidence="2">
    <name type="scientific">Mustela putorius furo</name>
    <name type="common">European domestic ferret</name>
    <name type="synonym">Mustela furo</name>
    <dbReference type="NCBI Taxonomy" id="9669"/>
    <lineage>
        <taxon>Eukaryota</taxon>
        <taxon>Metazoa</taxon>
        <taxon>Chordata</taxon>
        <taxon>Craniata</taxon>
        <taxon>Vertebrata</taxon>
        <taxon>Euteleostomi</taxon>
        <taxon>Mammalia</taxon>
        <taxon>Eutheria</taxon>
        <taxon>Laurasiatheria</taxon>
        <taxon>Carnivora</taxon>
        <taxon>Caniformia</taxon>
        <taxon>Musteloidea</taxon>
        <taxon>Mustelidae</taxon>
        <taxon>Mustelinae</taxon>
        <taxon>Mustela</taxon>
    </lineage>
</organism>
<proteinExistence type="predicted"/>
<feature type="region of interest" description="Disordered" evidence="1">
    <location>
        <begin position="109"/>
        <end position="152"/>
    </location>
</feature>
<dbReference type="Ensembl" id="ENSMPUT00000015958.1">
    <property type="protein sequence ID" value="ENSMPUP00000015717.1"/>
    <property type="gene ID" value="ENSMPUG00000015825.1"/>
</dbReference>
<protein>
    <submittedName>
        <fullName evidence="2">Uncharacterized protein</fullName>
    </submittedName>
</protein>
<sequence>MKRDVRATERPVTQRSCPINTSCSPRTDTHTHTHTHTHTPARKRAHARAVQTSQRLERSKNSSPCAAPPTRPQDLRSRRPGSMLTGVCCTLIPLSINIFYPDSIPEELDACPREQSQQTGTSPGLQARRSLPPPRTRPRARSAFTTVQSRLK</sequence>
<feature type="compositionally biased region" description="Polar residues" evidence="1">
    <location>
        <begin position="11"/>
        <end position="25"/>
    </location>
</feature>
<name>M3YWK7_MUSPF</name>
<feature type="region of interest" description="Disordered" evidence="1">
    <location>
        <begin position="1"/>
        <end position="81"/>
    </location>
</feature>